<dbReference type="EMBL" id="DRYU01000001">
    <property type="protein sequence ID" value="HHP92011.1"/>
    <property type="molecule type" value="Genomic_DNA"/>
</dbReference>
<accession>A0A7J3YTL3</accession>
<protein>
    <submittedName>
        <fullName evidence="2">Glycosyltransferase</fullName>
    </submittedName>
</protein>
<comment type="caution">
    <text evidence="2">The sequence shown here is derived from an EMBL/GenBank/DDBJ whole genome shotgun (WGS) entry which is preliminary data.</text>
</comment>
<gene>
    <name evidence="2" type="ORF">ENM70_00010</name>
</gene>
<dbReference type="Gene3D" id="3.40.50.2000">
    <property type="entry name" value="Glycogen Phosphorylase B"/>
    <property type="match status" value="1"/>
</dbReference>
<feature type="domain" description="Glycosyl transferase family 1" evidence="1">
    <location>
        <begin position="192"/>
        <end position="338"/>
    </location>
</feature>
<dbReference type="GO" id="GO:0006487">
    <property type="term" value="P:protein N-linked glycosylation"/>
    <property type="evidence" value="ECO:0007669"/>
    <property type="project" value="TreeGrafter"/>
</dbReference>
<dbReference type="InterPro" id="IPR001296">
    <property type="entry name" value="Glyco_trans_1"/>
</dbReference>
<reference evidence="2" key="1">
    <citation type="journal article" date="2020" name="mSystems">
        <title>Genome- and Community-Level Interaction Insights into Carbon Utilization and Element Cycling Functions of Hydrothermarchaeota in Hydrothermal Sediment.</title>
        <authorList>
            <person name="Zhou Z."/>
            <person name="Liu Y."/>
            <person name="Xu W."/>
            <person name="Pan J."/>
            <person name="Luo Z.H."/>
            <person name="Li M."/>
        </authorList>
    </citation>
    <scope>NUCLEOTIDE SEQUENCE [LARGE SCALE GENOMIC DNA]</scope>
    <source>
        <strain evidence="2">SpSt-1109</strain>
    </source>
</reference>
<dbReference type="GO" id="GO:0004377">
    <property type="term" value="F:GDP-Man:Man(3)GlcNAc(2)-PP-Dol alpha-1,2-mannosyltransferase activity"/>
    <property type="evidence" value="ECO:0007669"/>
    <property type="project" value="InterPro"/>
</dbReference>
<name>A0A7J3YTL3_9CREN</name>
<sequence>MWMRIHIIAGTLNAQGGGELVTVAFIRFITEQAKEVYLYTIDEPDPTIIHTFPLEFTRALRYVRFRPLGMVYAKTLWRGAPYIRLLRMFLTLNGKEELVVNLSADTVPIPAHICFVHFPYFGVGLNPTLRSKGRKVAHLTTLKLCRLVLVNSNFTREVLCHISPDICKKTLVRYPPILIEPISDDALLRSLAERDNMVLTVSRFSKEKKLETVLDIAQRVKQSRFVIVGTLVDINYYKCLKERIAREGLNNVELMPNLTFRELHTLRRRCKIYLHTMPYEHFGISIVEAMASGCVPVVHKSGGPWQDILEQKEECGYAYESIDEASTKIEKLLTDPEVYLEKSLATIRRSRRFTYELFKDSLASVLKMLTVQKLSSTEV</sequence>
<dbReference type="AlphaFoldDB" id="A0A7J3YTL3"/>
<dbReference type="PANTHER" id="PTHR45919:SF1">
    <property type="entry name" value="GDP-MAN:MAN(3)GLCNAC(2)-PP-DOL ALPHA-1,2-MANNOSYLTRANSFERASE"/>
    <property type="match status" value="1"/>
</dbReference>
<keyword evidence="2" id="KW-0808">Transferase</keyword>
<dbReference type="Pfam" id="PF00534">
    <property type="entry name" value="Glycos_transf_1"/>
    <property type="match status" value="1"/>
</dbReference>
<evidence type="ECO:0000313" key="2">
    <source>
        <dbReference type="EMBL" id="HHP92011.1"/>
    </source>
</evidence>
<dbReference type="PANTHER" id="PTHR45919">
    <property type="entry name" value="GDP-MAN:MAN(3)GLCNAC(2)-PP-DOL ALPHA-1,2-MANNOSYLTRANSFERASE"/>
    <property type="match status" value="1"/>
</dbReference>
<dbReference type="InterPro" id="IPR038013">
    <property type="entry name" value="ALG11"/>
</dbReference>
<organism evidence="2">
    <name type="scientific">Ignisphaera aggregans</name>
    <dbReference type="NCBI Taxonomy" id="334771"/>
    <lineage>
        <taxon>Archaea</taxon>
        <taxon>Thermoproteota</taxon>
        <taxon>Thermoprotei</taxon>
        <taxon>Desulfurococcales</taxon>
        <taxon>Desulfurococcaceae</taxon>
        <taxon>Ignisphaera</taxon>
    </lineage>
</organism>
<dbReference type="GO" id="GO:0016020">
    <property type="term" value="C:membrane"/>
    <property type="evidence" value="ECO:0007669"/>
    <property type="project" value="TreeGrafter"/>
</dbReference>
<dbReference type="SUPFAM" id="SSF53756">
    <property type="entry name" value="UDP-Glycosyltransferase/glycogen phosphorylase"/>
    <property type="match status" value="1"/>
</dbReference>
<proteinExistence type="predicted"/>
<evidence type="ECO:0000259" key="1">
    <source>
        <dbReference type="Pfam" id="PF00534"/>
    </source>
</evidence>